<name>A0A974DMP1_XENLA</name>
<accession>A0A974DMP1</accession>
<evidence type="ECO:0000313" key="2">
    <source>
        <dbReference type="Proteomes" id="UP000694892"/>
    </source>
</evidence>
<dbReference type="AlphaFoldDB" id="A0A974DMP1"/>
<dbReference type="EMBL" id="CM004469">
    <property type="protein sequence ID" value="OCT93447.1"/>
    <property type="molecule type" value="Genomic_DNA"/>
</dbReference>
<dbReference type="Proteomes" id="UP000694892">
    <property type="component" value="Chromosome 2S"/>
</dbReference>
<protein>
    <submittedName>
        <fullName evidence="1">Uncharacterized protein</fullName>
    </submittedName>
</protein>
<evidence type="ECO:0000313" key="1">
    <source>
        <dbReference type="EMBL" id="OCT93447.1"/>
    </source>
</evidence>
<proteinExistence type="predicted"/>
<gene>
    <name evidence="1" type="ORF">XELAEV_18016516mg</name>
</gene>
<organism evidence="1 2">
    <name type="scientific">Xenopus laevis</name>
    <name type="common">African clawed frog</name>
    <dbReference type="NCBI Taxonomy" id="8355"/>
    <lineage>
        <taxon>Eukaryota</taxon>
        <taxon>Metazoa</taxon>
        <taxon>Chordata</taxon>
        <taxon>Craniata</taxon>
        <taxon>Vertebrata</taxon>
        <taxon>Euteleostomi</taxon>
        <taxon>Amphibia</taxon>
        <taxon>Batrachia</taxon>
        <taxon>Anura</taxon>
        <taxon>Pipoidea</taxon>
        <taxon>Pipidae</taxon>
        <taxon>Xenopodinae</taxon>
        <taxon>Xenopus</taxon>
        <taxon>Xenopus</taxon>
    </lineage>
</organism>
<sequence length="348" mass="40253">MAAAQSVYELKELRGFKRSVGNFVDDKFLSVGDIDGCLKHNEHHLSEERKKMISYITRTIPDGFLQLGITFPITNLQHVTTQHSMIQIMKSEFFSAETSIDLPWRHPSARLLYWSVQVPPDEIKKGRQKAFQKVQSKVESDNAKANEEDFNLQFANSPAFNADASRYGNFKFSFSLSDLLSAYNKLSPGYKQEFKVLGTAMYKQEIAHIVLVHSSDTTQFNDLPSVSETNAKPFPFVFQEDGKLYWRPESTAANLKMRITANQCHIRECPVSCYYFRTQGTCDHYRDTYTVWNHLVFAFHLPDKKNLRIHREKLKEGLRACGILEPYLREKETKLTQQEAEDIIWSLE</sequence>
<reference evidence="2" key="1">
    <citation type="journal article" date="2016" name="Nature">
        <title>Genome evolution in the allotetraploid frog Xenopus laevis.</title>
        <authorList>
            <person name="Session A.M."/>
            <person name="Uno Y."/>
            <person name="Kwon T."/>
            <person name="Chapman J.A."/>
            <person name="Toyoda A."/>
            <person name="Takahashi S."/>
            <person name="Fukui A."/>
            <person name="Hikosaka A."/>
            <person name="Suzuki A."/>
            <person name="Kondo M."/>
            <person name="van Heeringen S.J."/>
            <person name="Quigley I."/>
            <person name="Heinz S."/>
            <person name="Ogino H."/>
            <person name="Ochi H."/>
            <person name="Hellsten U."/>
            <person name="Lyons J.B."/>
            <person name="Simakov O."/>
            <person name="Putnam N."/>
            <person name="Stites J."/>
            <person name="Kuroki Y."/>
            <person name="Tanaka T."/>
            <person name="Michiue T."/>
            <person name="Watanabe M."/>
            <person name="Bogdanovic O."/>
            <person name="Lister R."/>
            <person name="Georgiou G."/>
            <person name="Paranjpe S.S."/>
            <person name="van Kruijsbergen I."/>
            <person name="Shu S."/>
            <person name="Carlson J."/>
            <person name="Kinoshita T."/>
            <person name="Ohta Y."/>
            <person name="Mawaribuchi S."/>
            <person name="Jenkins J."/>
            <person name="Grimwood J."/>
            <person name="Schmutz J."/>
            <person name="Mitros T."/>
            <person name="Mozaffari S.V."/>
            <person name="Suzuki Y."/>
            <person name="Haramoto Y."/>
            <person name="Yamamoto T.S."/>
            <person name="Takagi C."/>
            <person name="Heald R."/>
            <person name="Miller K."/>
            <person name="Haudenschild C."/>
            <person name="Kitzman J."/>
            <person name="Nakayama T."/>
            <person name="Izutsu Y."/>
            <person name="Robert J."/>
            <person name="Fortriede J."/>
            <person name="Burns K."/>
            <person name="Lotay V."/>
            <person name="Karimi K."/>
            <person name="Yasuoka Y."/>
            <person name="Dichmann D.S."/>
            <person name="Flajnik M.F."/>
            <person name="Houston D.W."/>
            <person name="Shendure J."/>
            <person name="DuPasquier L."/>
            <person name="Vize P.D."/>
            <person name="Zorn A.M."/>
            <person name="Ito M."/>
            <person name="Marcotte E.M."/>
            <person name="Wallingford J.B."/>
            <person name="Ito Y."/>
            <person name="Asashima M."/>
            <person name="Ueno N."/>
            <person name="Matsuda Y."/>
            <person name="Veenstra G.J."/>
            <person name="Fujiyama A."/>
            <person name="Harland R.M."/>
            <person name="Taira M."/>
            <person name="Rokhsar D.S."/>
        </authorList>
    </citation>
    <scope>NUCLEOTIDE SEQUENCE [LARGE SCALE GENOMIC DNA]</scope>
    <source>
        <strain evidence="2">J</strain>
    </source>
</reference>